<protein>
    <submittedName>
        <fullName evidence="1">Uncharacterized protein</fullName>
    </submittedName>
</protein>
<accession>A0ACB9RY18</accession>
<name>A0ACB9RY18_9MYRT</name>
<evidence type="ECO:0000313" key="1">
    <source>
        <dbReference type="EMBL" id="KAI4383815.1"/>
    </source>
</evidence>
<keyword evidence="2" id="KW-1185">Reference proteome</keyword>
<gene>
    <name evidence="1" type="ORF">MLD38_009612</name>
</gene>
<organism evidence="1 2">
    <name type="scientific">Melastoma candidum</name>
    <dbReference type="NCBI Taxonomy" id="119954"/>
    <lineage>
        <taxon>Eukaryota</taxon>
        <taxon>Viridiplantae</taxon>
        <taxon>Streptophyta</taxon>
        <taxon>Embryophyta</taxon>
        <taxon>Tracheophyta</taxon>
        <taxon>Spermatophyta</taxon>
        <taxon>Magnoliopsida</taxon>
        <taxon>eudicotyledons</taxon>
        <taxon>Gunneridae</taxon>
        <taxon>Pentapetalae</taxon>
        <taxon>rosids</taxon>
        <taxon>malvids</taxon>
        <taxon>Myrtales</taxon>
        <taxon>Melastomataceae</taxon>
        <taxon>Melastomatoideae</taxon>
        <taxon>Melastomateae</taxon>
        <taxon>Melastoma</taxon>
    </lineage>
</organism>
<dbReference type="EMBL" id="CM042882">
    <property type="protein sequence ID" value="KAI4383815.1"/>
    <property type="molecule type" value="Genomic_DNA"/>
</dbReference>
<sequence length="225" mass="24444">MKATGERLRVGLAKERSGGLEERLVSPEELLTLEIQGASGGYGLAAAVENTRKRKVCHCRVWRSQRRLRFAAAGLGDAGRGRDYRRRCPETGTERTWGRASERTGLPLLDSEIDTKGALISCPDVDRSCGRRKDVGAPPLNLGTSGGRSPVTGGLETPAFECPGWSYLGQIFGRNWFVVEGQSKEATGESYVAAMIGEFWSEVEVCRNQRPTLESLVAGEGGRNV</sequence>
<proteinExistence type="predicted"/>
<comment type="caution">
    <text evidence="1">The sequence shown here is derived from an EMBL/GenBank/DDBJ whole genome shotgun (WGS) entry which is preliminary data.</text>
</comment>
<evidence type="ECO:0000313" key="2">
    <source>
        <dbReference type="Proteomes" id="UP001057402"/>
    </source>
</evidence>
<dbReference type="Proteomes" id="UP001057402">
    <property type="component" value="Chromosome 3"/>
</dbReference>
<reference evidence="2" key="1">
    <citation type="journal article" date="2023" name="Front. Plant Sci.">
        <title>Chromosomal-level genome assembly of Melastoma candidum provides insights into trichome evolution.</title>
        <authorList>
            <person name="Zhong Y."/>
            <person name="Wu W."/>
            <person name="Sun C."/>
            <person name="Zou P."/>
            <person name="Liu Y."/>
            <person name="Dai S."/>
            <person name="Zhou R."/>
        </authorList>
    </citation>
    <scope>NUCLEOTIDE SEQUENCE [LARGE SCALE GENOMIC DNA]</scope>
</reference>